<gene>
    <name evidence="1" type="ORF">PIIN_10871</name>
</gene>
<protein>
    <submittedName>
        <fullName evidence="1">Uncharacterized protein</fullName>
    </submittedName>
</protein>
<comment type="caution">
    <text evidence="1">The sequence shown here is derived from an EMBL/GenBank/DDBJ whole genome shotgun (WGS) entry which is preliminary data.</text>
</comment>
<accession>G4TZZ2</accession>
<dbReference type="Proteomes" id="UP000007148">
    <property type="component" value="Unassembled WGS sequence"/>
</dbReference>
<organism evidence="1 2">
    <name type="scientific">Serendipita indica (strain DSM 11827)</name>
    <name type="common">Root endophyte fungus</name>
    <name type="synonym">Piriformospora indica</name>
    <dbReference type="NCBI Taxonomy" id="1109443"/>
    <lineage>
        <taxon>Eukaryota</taxon>
        <taxon>Fungi</taxon>
        <taxon>Dikarya</taxon>
        <taxon>Basidiomycota</taxon>
        <taxon>Agaricomycotina</taxon>
        <taxon>Agaricomycetes</taxon>
        <taxon>Sebacinales</taxon>
        <taxon>Serendipitaceae</taxon>
        <taxon>Serendipita</taxon>
    </lineage>
</organism>
<reference evidence="1 2" key="1">
    <citation type="journal article" date="2011" name="PLoS Pathog.">
        <title>Endophytic Life Strategies Decoded by Genome and Transcriptome Analyses of the Mutualistic Root Symbiont Piriformospora indica.</title>
        <authorList>
            <person name="Zuccaro A."/>
            <person name="Lahrmann U."/>
            <person name="Guldener U."/>
            <person name="Langen G."/>
            <person name="Pfiffi S."/>
            <person name="Biedenkopf D."/>
            <person name="Wong P."/>
            <person name="Samans B."/>
            <person name="Grimm C."/>
            <person name="Basiewicz M."/>
            <person name="Murat C."/>
            <person name="Martin F."/>
            <person name="Kogel K.H."/>
        </authorList>
    </citation>
    <scope>NUCLEOTIDE SEQUENCE [LARGE SCALE GENOMIC DNA]</scope>
    <source>
        <strain evidence="1 2">DSM 11827</strain>
    </source>
</reference>
<proteinExistence type="predicted"/>
<dbReference type="EMBL" id="CAFZ01001082">
    <property type="protein sequence ID" value="CCA76885.1"/>
    <property type="molecule type" value="Genomic_DNA"/>
</dbReference>
<evidence type="ECO:0000313" key="1">
    <source>
        <dbReference type="EMBL" id="CCA76885.1"/>
    </source>
</evidence>
<dbReference type="AlphaFoldDB" id="G4TZZ2"/>
<sequence length="114" mass="12626">MNRGEDEPSKLDCSLFYTETVVSKSESESRYGPPEESQNCTVPVKRPSWHLAEFGDSVAVEAENIFWVVMKILGLDGRASAGKQKESPGSDYAGQEQELVIVMWPSLVDEGVEE</sequence>
<keyword evidence="2" id="KW-1185">Reference proteome</keyword>
<name>G4TZZ2_SERID</name>
<dbReference type="OrthoDB" id="9446342at2759"/>
<dbReference type="HOGENOM" id="CLU_2122011_0_0_1"/>
<dbReference type="InParanoid" id="G4TZZ2"/>
<evidence type="ECO:0000313" key="2">
    <source>
        <dbReference type="Proteomes" id="UP000007148"/>
    </source>
</evidence>